<keyword evidence="2" id="KW-1185">Reference proteome</keyword>
<dbReference type="EMBL" id="CM042012">
    <property type="protein sequence ID" value="KAI3750540.1"/>
    <property type="molecule type" value="Genomic_DNA"/>
</dbReference>
<organism evidence="1 2">
    <name type="scientific">Cichorium intybus</name>
    <name type="common">Chicory</name>
    <dbReference type="NCBI Taxonomy" id="13427"/>
    <lineage>
        <taxon>Eukaryota</taxon>
        <taxon>Viridiplantae</taxon>
        <taxon>Streptophyta</taxon>
        <taxon>Embryophyta</taxon>
        <taxon>Tracheophyta</taxon>
        <taxon>Spermatophyta</taxon>
        <taxon>Magnoliopsida</taxon>
        <taxon>eudicotyledons</taxon>
        <taxon>Gunneridae</taxon>
        <taxon>Pentapetalae</taxon>
        <taxon>asterids</taxon>
        <taxon>campanulids</taxon>
        <taxon>Asterales</taxon>
        <taxon>Asteraceae</taxon>
        <taxon>Cichorioideae</taxon>
        <taxon>Cichorieae</taxon>
        <taxon>Cichoriinae</taxon>
        <taxon>Cichorium</taxon>
    </lineage>
</organism>
<name>A0ACB9DVF7_CICIN</name>
<comment type="caution">
    <text evidence="1">The sequence shown here is derived from an EMBL/GenBank/DDBJ whole genome shotgun (WGS) entry which is preliminary data.</text>
</comment>
<dbReference type="Proteomes" id="UP001055811">
    <property type="component" value="Linkage Group LG04"/>
</dbReference>
<protein>
    <submittedName>
        <fullName evidence="1">Uncharacterized protein</fullName>
    </submittedName>
</protein>
<proteinExistence type="predicted"/>
<reference evidence="2" key="1">
    <citation type="journal article" date="2022" name="Mol. Ecol. Resour.">
        <title>The genomes of chicory, endive, great burdock and yacon provide insights into Asteraceae palaeo-polyploidization history and plant inulin production.</title>
        <authorList>
            <person name="Fan W."/>
            <person name="Wang S."/>
            <person name="Wang H."/>
            <person name="Wang A."/>
            <person name="Jiang F."/>
            <person name="Liu H."/>
            <person name="Zhao H."/>
            <person name="Xu D."/>
            <person name="Zhang Y."/>
        </authorList>
    </citation>
    <scope>NUCLEOTIDE SEQUENCE [LARGE SCALE GENOMIC DNA]</scope>
    <source>
        <strain evidence="2">cv. Punajuju</strain>
    </source>
</reference>
<accession>A0ACB9DVF7</accession>
<sequence length="238" mass="27139">MASSHKMVALILLLAMAKSFGVEDKVKVSLYYEALCPYCSSFIVNQLGKALYQWNLISVVDLKMVPWGNTQFAPNNAWICQHGPDECLIDIVEACAIDLLPQSGLRFELIKCIEELNLQGKHGEWKSCMDSLKINPQPITDCYKSRQGVDLELKFAEETNHLNPPHRFVPWVLVNDKPLQEDYQNFVAHICKAYDGHNKPKACEQQEIETYAFKEANSSNHVCYYGETDHSIPFGYNF</sequence>
<evidence type="ECO:0000313" key="1">
    <source>
        <dbReference type="EMBL" id="KAI3750540.1"/>
    </source>
</evidence>
<reference evidence="1 2" key="2">
    <citation type="journal article" date="2022" name="Mol. Ecol. Resour.">
        <title>The genomes of chicory, endive, great burdock and yacon provide insights into Asteraceae paleo-polyploidization history and plant inulin production.</title>
        <authorList>
            <person name="Fan W."/>
            <person name="Wang S."/>
            <person name="Wang H."/>
            <person name="Wang A."/>
            <person name="Jiang F."/>
            <person name="Liu H."/>
            <person name="Zhao H."/>
            <person name="Xu D."/>
            <person name="Zhang Y."/>
        </authorList>
    </citation>
    <scope>NUCLEOTIDE SEQUENCE [LARGE SCALE GENOMIC DNA]</scope>
    <source>
        <strain evidence="2">cv. Punajuju</strain>
        <tissue evidence="1">Leaves</tissue>
    </source>
</reference>
<evidence type="ECO:0000313" key="2">
    <source>
        <dbReference type="Proteomes" id="UP001055811"/>
    </source>
</evidence>
<gene>
    <name evidence="1" type="ORF">L2E82_21181</name>
</gene>